<reference evidence="10 11" key="1">
    <citation type="submission" date="2020-07" db="EMBL/GenBank/DDBJ databases">
        <title>Thermogemmata thermophila gen. nov., sp. nov., a novel moderate thermophilic planctomycete from a Kamchatka hot spring.</title>
        <authorList>
            <person name="Elcheninov A.G."/>
            <person name="Podosokorskaya O.A."/>
            <person name="Kovaleva O.L."/>
            <person name="Novikov A."/>
            <person name="Bonch-Osmolovskaya E.A."/>
            <person name="Toshchakov S.V."/>
            <person name="Kublanov I.V."/>
        </authorList>
    </citation>
    <scope>NUCLEOTIDE SEQUENCE [LARGE SCALE GENOMIC DNA]</scope>
    <source>
        <strain evidence="10 11">2918</strain>
    </source>
</reference>
<evidence type="ECO:0000256" key="5">
    <source>
        <dbReference type="ARBA" id="ARBA00022605"/>
    </source>
</evidence>
<dbReference type="EC" id="6.3.4.5" evidence="2"/>
<dbReference type="UniPathway" id="UPA00068">
    <property type="reaction ID" value="UER00113"/>
</dbReference>
<evidence type="ECO:0000256" key="1">
    <source>
        <dbReference type="ARBA" id="ARBA00004967"/>
    </source>
</evidence>
<dbReference type="Pfam" id="PF20979">
    <property type="entry name" value="Arginosuc_syn_C"/>
    <property type="match status" value="1"/>
</dbReference>
<dbReference type="GO" id="GO:0005524">
    <property type="term" value="F:ATP binding"/>
    <property type="evidence" value="ECO:0007669"/>
    <property type="project" value="UniProtKB-KW"/>
</dbReference>
<evidence type="ECO:0000256" key="7">
    <source>
        <dbReference type="ARBA" id="ARBA00022840"/>
    </source>
</evidence>
<dbReference type="PANTHER" id="PTHR11587:SF2">
    <property type="entry name" value="ARGININOSUCCINATE SYNTHASE"/>
    <property type="match status" value="1"/>
</dbReference>
<evidence type="ECO:0000256" key="2">
    <source>
        <dbReference type="ARBA" id="ARBA00012286"/>
    </source>
</evidence>
<evidence type="ECO:0000256" key="4">
    <source>
        <dbReference type="ARBA" id="ARBA00022598"/>
    </source>
</evidence>
<evidence type="ECO:0000259" key="8">
    <source>
        <dbReference type="Pfam" id="PF00764"/>
    </source>
</evidence>
<dbReference type="InterPro" id="IPR048268">
    <property type="entry name" value="Arginosuc_syn_C"/>
</dbReference>
<dbReference type="CDD" id="cd01999">
    <property type="entry name" value="ASS"/>
    <property type="match status" value="1"/>
</dbReference>
<keyword evidence="3" id="KW-0055">Arginine biosynthesis</keyword>
<dbReference type="EMBL" id="JACEFB010000009">
    <property type="protein sequence ID" value="MBA2226893.1"/>
    <property type="molecule type" value="Genomic_DNA"/>
</dbReference>
<dbReference type="Gene3D" id="3.90.1260.10">
    <property type="entry name" value="Argininosuccinate synthetase, chain A, domain 2"/>
    <property type="match status" value="1"/>
</dbReference>
<evidence type="ECO:0000259" key="9">
    <source>
        <dbReference type="Pfam" id="PF20979"/>
    </source>
</evidence>
<dbReference type="SUPFAM" id="SSF69864">
    <property type="entry name" value="Argininosuccinate synthetase, C-terminal domain"/>
    <property type="match status" value="1"/>
</dbReference>
<dbReference type="RefSeq" id="WP_194538396.1">
    <property type="nucleotide sequence ID" value="NZ_JACEFB010000009.1"/>
</dbReference>
<dbReference type="InterPro" id="IPR014729">
    <property type="entry name" value="Rossmann-like_a/b/a_fold"/>
</dbReference>
<dbReference type="AlphaFoldDB" id="A0A7V9AC90"/>
<dbReference type="SUPFAM" id="SSF52402">
    <property type="entry name" value="Adenine nucleotide alpha hydrolases-like"/>
    <property type="match status" value="1"/>
</dbReference>
<dbReference type="InterPro" id="IPR023434">
    <property type="entry name" value="Arginosuc_synth_type_1_subfam"/>
</dbReference>
<dbReference type="Gene3D" id="3.40.50.620">
    <property type="entry name" value="HUPs"/>
    <property type="match status" value="1"/>
</dbReference>
<evidence type="ECO:0000313" key="11">
    <source>
        <dbReference type="Proteomes" id="UP000542342"/>
    </source>
</evidence>
<organism evidence="10 11">
    <name type="scientific">Thermogemmata fonticola</name>
    <dbReference type="NCBI Taxonomy" id="2755323"/>
    <lineage>
        <taxon>Bacteria</taxon>
        <taxon>Pseudomonadati</taxon>
        <taxon>Planctomycetota</taxon>
        <taxon>Planctomycetia</taxon>
        <taxon>Gemmatales</taxon>
        <taxon>Gemmataceae</taxon>
        <taxon>Thermogemmata</taxon>
    </lineage>
</organism>
<comment type="pathway">
    <text evidence="1">Amino-acid biosynthesis; L-arginine biosynthesis; L-arginine from L-ornithine and carbamoyl phosphate: step 2/3.</text>
</comment>
<dbReference type="GO" id="GO:0006526">
    <property type="term" value="P:L-arginine biosynthetic process"/>
    <property type="evidence" value="ECO:0007669"/>
    <property type="project" value="UniProtKB-UniPathway"/>
</dbReference>
<accession>A0A7V9AC90</accession>
<dbReference type="InterPro" id="IPR001518">
    <property type="entry name" value="Arginosuc_synth"/>
</dbReference>
<dbReference type="GO" id="GO:0004055">
    <property type="term" value="F:argininosuccinate synthase activity"/>
    <property type="evidence" value="ECO:0007669"/>
    <property type="project" value="UniProtKB-EC"/>
</dbReference>
<dbReference type="GO" id="GO:0000050">
    <property type="term" value="P:urea cycle"/>
    <property type="evidence" value="ECO:0007669"/>
    <property type="project" value="TreeGrafter"/>
</dbReference>
<evidence type="ECO:0000256" key="6">
    <source>
        <dbReference type="ARBA" id="ARBA00022741"/>
    </source>
</evidence>
<keyword evidence="11" id="KW-1185">Reference proteome</keyword>
<comment type="caution">
    <text evidence="10">The sequence shown here is derived from an EMBL/GenBank/DDBJ whole genome shotgun (WGS) entry which is preliminary data.</text>
</comment>
<keyword evidence="4 10" id="KW-0436">Ligase</keyword>
<name>A0A7V9AC90_9BACT</name>
<dbReference type="InterPro" id="IPR018223">
    <property type="entry name" value="Arginosuc_synth_CS"/>
</dbReference>
<keyword evidence="6" id="KW-0547">Nucleotide-binding</keyword>
<evidence type="ECO:0000256" key="3">
    <source>
        <dbReference type="ARBA" id="ARBA00022571"/>
    </source>
</evidence>
<sequence>MTSVADLKGQTVGFAASGGLDSCTITRWLTEQGVRVVCFTADMAQPDETDFRAIEERMRACGAADFVALPLHDMIAAAGIEVIQFQAKYEGAYWNTTGIGRHVIVAGMVPELRRRGIRVLAHGATGRGNDQVRFQLCTNMLAPELTVYAPWRDPAFLQQFRGRAEMIDYCLARKLPIKASKEAPYSTDANLLGLTHEAGKLEHLTTSPWFVQPGMGVLPSQGPAEPEAVTIRFVQGVPTAINGQLLSPFQAIRRANALAGRHGVGICTHVVENRFVGIKSRGVYEAPGMELLGSAYAFLLQLILDRRGRELFDPLSLFMARQIYQGYGFDLASHMARAALAPLTRLATGTITVQLYKGRVEFLAAEDVPHQLYSESNASMEAVGEFDHADSEGFVRVLQVSARALAASGQVVPPAWTNIGH</sequence>
<feature type="domain" description="Arginosuccinate synthase C-terminal" evidence="9">
    <location>
        <begin position="185"/>
        <end position="403"/>
    </location>
</feature>
<dbReference type="InterPro" id="IPR048267">
    <property type="entry name" value="Arginosuc_syn_N"/>
</dbReference>
<dbReference type="PROSITE" id="PS00565">
    <property type="entry name" value="ARGININOSUCCIN_SYN_2"/>
    <property type="match status" value="1"/>
</dbReference>
<evidence type="ECO:0000313" key="10">
    <source>
        <dbReference type="EMBL" id="MBA2226893.1"/>
    </source>
</evidence>
<protein>
    <recommendedName>
        <fullName evidence="2">argininosuccinate synthase</fullName>
        <ecNumber evidence="2">6.3.4.5</ecNumber>
    </recommendedName>
</protein>
<dbReference type="GO" id="GO:0000053">
    <property type="term" value="P:argininosuccinate metabolic process"/>
    <property type="evidence" value="ECO:0007669"/>
    <property type="project" value="TreeGrafter"/>
</dbReference>
<keyword evidence="5" id="KW-0028">Amino-acid biosynthesis</keyword>
<dbReference type="PANTHER" id="PTHR11587">
    <property type="entry name" value="ARGININOSUCCINATE SYNTHASE"/>
    <property type="match status" value="1"/>
</dbReference>
<dbReference type="Proteomes" id="UP000542342">
    <property type="component" value="Unassembled WGS sequence"/>
</dbReference>
<gene>
    <name evidence="10" type="primary">argG</name>
    <name evidence="10" type="ORF">H0921_12040</name>
</gene>
<proteinExistence type="predicted"/>
<dbReference type="NCBIfam" id="TIGR00032">
    <property type="entry name" value="argG"/>
    <property type="match status" value="1"/>
</dbReference>
<dbReference type="GO" id="GO:0005737">
    <property type="term" value="C:cytoplasm"/>
    <property type="evidence" value="ECO:0007669"/>
    <property type="project" value="TreeGrafter"/>
</dbReference>
<feature type="domain" description="Arginosuccinate synthase-like N-terminal" evidence="8">
    <location>
        <begin position="14"/>
        <end position="175"/>
    </location>
</feature>
<keyword evidence="7" id="KW-0067">ATP-binding</keyword>
<dbReference type="InterPro" id="IPR024074">
    <property type="entry name" value="AS_cat/multimer_dom_body"/>
</dbReference>
<dbReference type="Pfam" id="PF00764">
    <property type="entry name" value="Arginosuc_synth"/>
    <property type="match status" value="1"/>
</dbReference>